<evidence type="ECO:0000256" key="1">
    <source>
        <dbReference type="PROSITE-ProRule" id="PRU00169"/>
    </source>
</evidence>
<dbReference type="Pfam" id="PF00072">
    <property type="entry name" value="Response_reg"/>
    <property type="match status" value="1"/>
</dbReference>
<dbReference type="OrthoDB" id="7631574at2"/>
<dbReference type="RefSeq" id="WP_147204413.1">
    <property type="nucleotide sequence ID" value="NZ_BJYT01000010.1"/>
</dbReference>
<evidence type="ECO:0000313" key="3">
    <source>
        <dbReference type="EMBL" id="GEO10297.1"/>
    </source>
</evidence>
<dbReference type="Gene3D" id="3.40.50.2300">
    <property type="match status" value="1"/>
</dbReference>
<dbReference type="GO" id="GO:0000160">
    <property type="term" value="P:phosphorelay signal transduction system"/>
    <property type="evidence" value="ECO:0007669"/>
    <property type="project" value="InterPro"/>
</dbReference>
<dbReference type="PROSITE" id="PS50110">
    <property type="entry name" value="RESPONSE_REGULATORY"/>
    <property type="match status" value="1"/>
</dbReference>
<feature type="domain" description="Response regulatory" evidence="2">
    <location>
        <begin position="2"/>
        <end position="120"/>
    </location>
</feature>
<dbReference type="EMBL" id="BJYT01000010">
    <property type="protein sequence ID" value="GEO10297.1"/>
    <property type="molecule type" value="Genomic_DNA"/>
</dbReference>
<accession>A0A512BEN3</accession>
<dbReference type="InterPro" id="IPR001789">
    <property type="entry name" value="Sig_transdc_resp-reg_receiver"/>
</dbReference>
<dbReference type="InterPro" id="IPR011006">
    <property type="entry name" value="CheY-like_superfamily"/>
</dbReference>
<protein>
    <submittedName>
        <fullName evidence="3">Response regulator</fullName>
    </submittedName>
</protein>
<keyword evidence="4" id="KW-1185">Reference proteome</keyword>
<dbReference type="PANTHER" id="PTHR44520">
    <property type="entry name" value="RESPONSE REGULATOR RCP1-RELATED"/>
    <property type="match status" value="1"/>
</dbReference>
<reference evidence="3 4" key="1">
    <citation type="submission" date="2019-07" db="EMBL/GenBank/DDBJ databases">
        <title>Whole genome shotgun sequence of Segetibacter aerophilus NBRC 106135.</title>
        <authorList>
            <person name="Hosoyama A."/>
            <person name="Uohara A."/>
            <person name="Ohji S."/>
            <person name="Ichikawa N."/>
        </authorList>
    </citation>
    <scope>NUCLEOTIDE SEQUENCE [LARGE SCALE GENOMIC DNA]</scope>
    <source>
        <strain evidence="3 4">NBRC 106135</strain>
    </source>
</reference>
<dbReference type="SUPFAM" id="SSF52172">
    <property type="entry name" value="CheY-like"/>
    <property type="match status" value="1"/>
</dbReference>
<dbReference type="SMART" id="SM00448">
    <property type="entry name" value="REC"/>
    <property type="match status" value="1"/>
</dbReference>
<dbReference type="AlphaFoldDB" id="A0A512BEN3"/>
<dbReference type="PANTHER" id="PTHR44520:SF2">
    <property type="entry name" value="RESPONSE REGULATOR RCP1"/>
    <property type="match status" value="1"/>
</dbReference>
<dbReference type="InterPro" id="IPR052893">
    <property type="entry name" value="TCS_response_regulator"/>
</dbReference>
<dbReference type="Proteomes" id="UP000321513">
    <property type="component" value="Unassembled WGS sequence"/>
</dbReference>
<name>A0A512BEN3_9BACT</name>
<evidence type="ECO:0000259" key="2">
    <source>
        <dbReference type="PROSITE" id="PS50110"/>
    </source>
</evidence>
<sequence length="139" mass="15997">MHILMADDDKDDFLILQEAAEKAGEKLQLSYAGNWLELWRFILKTLPDILFLDINMPVKNGIECLQLLRKERKYDQVPILIYSTSVSKADIDNAYRNGANYFIVKPNAIDDITKIIKKLISMGKETLIAIPPREEFVIL</sequence>
<feature type="modified residue" description="4-aspartylphosphate" evidence="1">
    <location>
        <position position="53"/>
    </location>
</feature>
<organism evidence="3 4">
    <name type="scientific">Segetibacter aerophilus</name>
    <dbReference type="NCBI Taxonomy" id="670293"/>
    <lineage>
        <taxon>Bacteria</taxon>
        <taxon>Pseudomonadati</taxon>
        <taxon>Bacteroidota</taxon>
        <taxon>Chitinophagia</taxon>
        <taxon>Chitinophagales</taxon>
        <taxon>Chitinophagaceae</taxon>
        <taxon>Segetibacter</taxon>
    </lineage>
</organism>
<evidence type="ECO:0000313" key="4">
    <source>
        <dbReference type="Proteomes" id="UP000321513"/>
    </source>
</evidence>
<gene>
    <name evidence="3" type="ORF">SAE01_27930</name>
</gene>
<comment type="caution">
    <text evidence="3">The sequence shown here is derived from an EMBL/GenBank/DDBJ whole genome shotgun (WGS) entry which is preliminary data.</text>
</comment>
<keyword evidence="1" id="KW-0597">Phosphoprotein</keyword>
<proteinExistence type="predicted"/>